<dbReference type="EC" id="2.1.1.-" evidence="4"/>
<dbReference type="KEGG" id="dat:HRM2_16490"/>
<dbReference type="Proteomes" id="UP000000442">
    <property type="component" value="Chromosome"/>
</dbReference>
<dbReference type="GO" id="GO:0003676">
    <property type="term" value="F:nucleic acid binding"/>
    <property type="evidence" value="ECO:0007669"/>
    <property type="project" value="InterPro"/>
</dbReference>
<evidence type="ECO:0000313" key="4">
    <source>
        <dbReference type="EMBL" id="ACN14757.1"/>
    </source>
</evidence>
<dbReference type="GO" id="GO:0008757">
    <property type="term" value="F:S-adenosylmethionine-dependent methyltransferase activity"/>
    <property type="evidence" value="ECO:0007669"/>
    <property type="project" value="UniProtKB-ARBA"/>
</dbReference>
<evidence type="ECO:0000259" key="3">
    <source>
        <dbReference type="Pfam" id="PF05175"/>
    </source>
</evidence>
<dbReference type="SUPFAM" id="SSF53335">
    <property type="entry name" value="S-adenosyl-L-methionine-dependent methyltransferases"/>
    <property type="match status" value="1"/>
</dbReference>
<dbReference type="PANTHER" id="PTHR47739:SF1">
    <property type="entry name" value="TRNA1(VAL) (ADENINE(37)-N6)-METHYLTRANSFERASE"/>
    <property type="match status" value="1"/>
</dbReference>
<keyword evidence="1 4" id="KW-0489">Methyltransferase</keyword>
<dbReference type="InterPro" id="IPR002052">
    <property type="entry name" value="DNA_methylase_N6_adenine_CS"/>
</dbReference>
<dbReference type="InterPro" id="IPR029063">
    <property type="entry name" value="SAM-dependent_MTases_sf"/>
</dbReference>
<dbReference type="GO" id="GO:0008170">
    <property type="term" value="F:N-methyltransferase activity"/>
    <property type="evidence" value="ECO:0007669"/>
    <property type="project" value="UniProtKB-ARBA"/>
</dbReference>
<dbReference type="GO" id="GO:0032259">
    <property type="term" value="P:methylation"/>
    <property type="evidence" value="ECO:0007669"/>
    <property type="project" value="UniProtKB-KW"/>
</dbReference>
<dbReference type="EMBL" id="CP001087">
    <property type="protein sequence ID" value="ACN14757.1"/>
    <property type="molecule type" value="Genomic_DNA"/>
</dbReference>
<organism evidence="4 5">
    <name type="scientific">Desulforapulum autotrophicum (strain ATCC 43914 / DSM 3382 / VKM B-1955 / HRM2)</name>
    <name type="common">Desulfobacterium autotrophicum</name>
    <dbReference type="NCBI Taxonomy" id="177437"/>
    <lineage>
        <taxon>Bacteria</taxon>
        <taxon>Pseudomonadati</taxon>
        <taxon>Thermodesulfobacteriota</taxon>
        <taxon>Desulfobacteria</taxon>
        <taxon>Desulfobacterales</taxon>
        <taxon>Desulfobacteraceae</taxon>
        <taxon>Desulforapulum</taxon>
    </lineage>
</organism>
<keyword evidence="4" id="KW-0808">Transferase</keyword>
<dbReference type="InterPro" id="IPR007848">
    <property type="entry name" value="Small_mtfrase_dom"/>
</dbReference>
<dbReference type="PROSITE" id="PS00092">
    <property type="entry name" value="N6_MTASE"/>
    <property type="match status" value="1"/>
</dbReference>
<feature type="domain" description="Methyltransferase small" evidence="3">
    <location>
        <begin position="16"/>
        <end position="109"/>
    </location>
</feature>
<accession>C0QAH2</accession>
<evidence type="ECO:0000256" key="2">
    <source>
        <dbReference type="ARBA" id="ARBA00022691"/>
    </source>
</evidence>
<name>C0QAH2_DESAH</name>
<keyword evidence="2" id="KW-0949">S-adenosyl-L-methionine</keyword>
<gene>
    <name evidence="4" type="ordered locus">HRM2_16490</name>
</gene>
<dbReference type="Gene3D" id="3.40.50.150">
    <property type="entry name" value="Vaccinia Virus protein VP39"/>
    <property type="match status" value="1"/>
</dbReference>
<sequence>MYQPKTGYRFSIDPILLADHADPLPGDRIADLGTGCGIIPLLLSRKHPETHITGIEIQGALVDIANKNIQKNHLTDQVTILLSDIRSLVPADLGGPVDLVVTNPPYIKQGCGRINPHPQKAIARHEVEITLDELLDSATKILTFRGRFMIIFPMERLNEVMERTRHHGMGPFSLRFIHTHVNKPAKLFILTAMHNRTPLLTILPPLFLPLDTTPETGY</sequence>
<dbReference type="PANTHER" id="PTHR47739">
    <property type="entry name" value="TRNA1(VAL) (ADENINE(37)-N6)-METHYLTRANSFERASE"/>
    <property type="match status" value="1"/>
</dbReference>
<dbReference type="eggNOG" id="COG4123">
    <property type="taxonomic scope" value="Bacteria"/>
</dbReference>
<evidence type="ECO:0000256" key="1">
    <source>
        <dbReference type="ARBA" id="ARBA00022603"/>
    </source>
</evidence>
<dbReference type="STRING" id="177437.HRM2_16490"/>
<dbReference type="Pfam" id="PF05175">
    <property type="entry name" value="MTS"/>
    <property type="match status" value="1"/>
</dbReference>
<dbReference type="HOGENOM" id="CLU_061983_3_1_7"/>
<proteinExistence type="predicted"/>
<dbReference type="AlphaFoldDB" id="C0QAH2"/>
<dbReference type="CDD" id="cd02440">
    <property type="entry name" value="AdoMet_MTases"/>
    <property type="match status" value="1"/>
</dbReference>
<dbReference type="InterPro" id="IPR050210">
    <property type="entry name" value="tRNA_Adenine-N(6)_MTase"/>
</dbReference>
<reference evidence="4 5" key="1">
    <citation type="journal article" date="2009" name="Environ. Microbiol.">
        <title>Genome sequence of Desulfobacterium autotrophicum HRM2, a marine sulfate reducer oxidizing organic carbon completely to carbon dioxide.</title>
        <authorList>
            <person name="Strittmatter A.W."/>
            <person name="Liesegang H."/>
            <person name="Rabus R."/>
            <person name="Decker I."/>
            <person name="Amann J."/>
            <person name="Andres S."/>
            <person name="Henne A."/>
            <person name="Fricke W.F."/>
            <person name="Martinez-Arias R."/>
            <person name="Bartels D."/>
            <person name="Goesmann A."/>
            <person name="Krause L."/>
            <person name="Puehler A."/>
            <person name="Klenk H.P."/>
            <person name="Richter M."/>
            <person name="Schuler M."/>
            <person name="Gloeckner F.O."/>
            <person name="Meyerdierks A."/>
            <person name="Gottschalk G."/>
            <person name="Amann R."/>
        </authorList>
    </citation>
    <scope>NUCLEOTIDE SEQUENCE [LARGE SCALE GENOMIC DNA]</scope>
    <source>
        <strain evidence="5">ATCC 43914 / DSM 3382 / HRM2</strain>
    </source>
</reference>
<evidence type="ECO:0000313" key="5">
    <source>
        <dbReference type="Proteomes" id="UP000000442"/>
    </source>
</evidence>
<protein>
    <submittedName>
        <fullName evidence="4">SAM-dependent methyltransferase</fullName>
        <ecNumber evidence="4">2.1.1.-</ecNumber>
    </submittedName>
</protein>
<keyword evidence="5" id="KW-1185">Reference proteome</keyword>